<evidence type="ECO:0000256" key="4">
    <source>
        <dbReference type="ARBA" id="ARBA00023239"/>
    </source>
</evidence>
<feature type="binding site" evidence="7">
    <location>
        <position position="273"/>
    </location>
    <ligand>
        <name>Fe(2+)</name>
        <dbReference type="ChEBI" id="CHEBI:29033"/>
    </ligand>
</feature>
<dbReference type="InterPro" id="IPR033659">
    <property type="entry name" value="Ferrochelatase_N"/>
</dbReference>
<keyword evidence="5 7" id="KW-0627">Porphyrin biosynthesis</keyword>
<dbReference type="Pfam" id="PF00762">
    <property type="entry name" value="Ferrochelatase"/>
    <property type="match status" value="1"/>
</dbReference>
<keyword evidence="10" id="KW-1185">Reference proteome</keyword>
<comment type="similarity">
    <text evidence="7 8">Belongs to the ferrochelatase family.</text>
</comment>
<evidence type="ECO:0000256" key="6">
    <source>
        <dbReference type="ARBA" id="ARBA00024536"/>
    </source>
</evidence>
<dbReference type="CDD" id="cd00419">
    <property type="entry name" value="Ferrochelatase_C"/>
    <property type="match status" value="1"/>
</dbReference>
<dbReference type="SUPFAM" id="SSF53800">
    <property type="entry name" value="Chelatase"/>
    <property type="match status" value="1"/>
</dbReference>
<evidence type="ECO:0000256" key="5">
    <source>
        <dbReference type="ARBA" id="ARBA00023244"/>
    </source>
</evidence>
<keyword evidence="4 7" id="KW-0456">Lyase</keyword>
<evidence type="ECO:0000256" key="2">
    <source>
        <dbReference type="ARBA" id="ARBA00023004"/>
    </source>
</evidence>
<evidence type="ECO:0000313" key="10">
    <source>
        <dbReference type="Proteomes" id="UP001434337"/>
    </source>
</evidence>
<dbReference type="Gene3D" id="3.40.50.1400">
    <property type="match status" value="2"/>
</dbReference>
<dbReference type="InterPro" id="IPR033644">
    <property type="entry name" value="Ferrochelatase_C"/>
</dbReference>
<evidence type="ECO:0000256" key="8">
    <source>
        <dbReference type="RuleBase" id="RU004185"/>
    </source>
</evidence>
<comment type="catalytic activity">
    <reaction evidence="6">
        <text>Fe-coproporphyrin III + 2 H(+) = coproporphyrin III + Fe(2+)</text>
        <dbReference type="Rhea" id="RHEA:49572"/>
        <dbReference type="ChEBI" id="CHEBI:15378"/>
        <dbReference type="ChEBI" id="CHEBI:29033"/>
        <dbReference type="ChEBI" id="CHEBI:68438"/>
        <dbReference type="ChEBI" id="CHEBI:131725"/>
        <dbReference type="EC" id="4.99.1.9"/>
    </reaction>
    <physiologicalReaction direction="right-to-left" evidence="6">
        <dbReference type="Rhea" id="RHEA:49574"/>
    </physiologicalReaction>
</comment>
<reference evidence="9 10" key="1">
    <citation type="journal article" date="2023" name="Environ Microbiome">
        <title>A coral-associated actinobacterium mitigates coral bleaching under heat stress.</title>
        <authorList>
            <person name="Li J."/>
            <person name="Zou Y."/>
            <person name="Li Q."/>
            <person name="Zhang J."/>
            <person name="Bourne D.G."/>
            <person name="Lyu Y."/>
            <person name="Liu C."/>
            <person name="Zhang S."/>
        </authorList>
    </citation>
    <scope>NUCLEOTIDE SEQUENCE [LARGE SCALE GENOMIC DNA]</scope>
    <source>
        <strain evidence="9 10">SCSIO 13291</strain>
    </source>
</reference>
<dbReference type="EC" id="4.99.1.9" evidence="7"/>
<dbReference type="InterPro" id="IPR001015">
    <property type="entry name" value="Ferrochelatase"/>
</dbReference>
<proteinExistence type="inferred from homology"/>
<evidence type="ECO:0000313" key="9">
    <source>
        <dbReference type="EMBL" id="WZW97892.1"/>
    </source>
</evidence>
<keyword evidence="7" id="KW-0479">Metal-binding</keyword>
<comment type="subcellular location">
    <subcellularLocation>
        <location evidence="7">Cytoplasm</location>
    </subcellularLocation>
</comment>
<gene>
    <name evidence="7" type="primary">cpfC</name>
    <name evidence="9" type="ORF">PCC79_13460</name>
</gene>
<dbReference type="PANTHER" id="PTHR11108:SF1">
    <property type="entry name" value="FERROCHELATASE, MITOCHONDRIAL"/>
    <property type="match status" value="1"/>
</dbReference>
<feature type="binding site" description="axial binding residue" evidence="7">
    <location>
        <position position="10"/>
    </location>
    <ligand>
        <name>Fe-coproporphyrin III</name>
        <dbReference type="ChEBI" id="CHEBI:68438"/>
    </ligand>
    <ligandPart>
        <name>Fe</name>
        <dbReference type="ChEBI" id="CHEBI:18248"/>
    </ligandPart>
</feature>
<keyword evidence="3 7" id="KW-0350">Heme biosynthesis</keyword>
<keyword evidence="7" id="KW-0963">Cytoplasm</keyword>
<dbReference type="PANTHER" id="PTHR11108">
    <property type="entry name" value="FERROCHELATASE"/>
    <property type="match status" value="1"/>
</dbReference>
<comment type="pathway">
    <text evidence="1 7">Porphyrin-containing compound metabolism; protoheme biosynthesis.</text>
</comment>
<dbReference type="RefSeq" id="WP_232548401.1">
    <property type="nucleotide sequence ID" value="NZ_CP115965.1"/>
</dbReference>
<feature type="binding site" evidence="7">
    <location>
        <position position="120"/>
    </location>
    <ligand>
        <name>Fe-coproporphyrin III</name>
        <dbReference type="ChEBI" id="CHEBI:68438"/>
    </ligand>
</feature>
<evidence type="ECO:0000256" key="1">
    <source>
        <dbReference type="ARBA" id="ARBA00004744"/>
    </source>
</evidence>
<comment type="function">
    <text evidence="7">Involved in coproporphyrin-dependent heme b biosynthesis. Catalyzes the insertion of ferrous iron into coproporphyrin III to form Fe-coproporphyrin III.</text>
</comment>
<accession>A0ABZ3C7W7</accession>
<evidence type="ECO:0000256" key="7">
    <source>
        <dbReference type="HAMAP-Rule" id="MF_00323"/>
    </source>
</evidence>
<comment type="caution">
    <text evidence="7">Lacks conserved residue(s) required for the propagation of feature annotation.</text>
</comment>
<feature type="binding site" evidence="7">
    <location>
        <position position="181"/>
    </location>
    <ligand>
        <name>Fe(2+)</name>
        <dbReference type="ChEBI" id="CHEBI:29033"/>
    </ligand>
</feature>
<evidence type="ECO:0000256" key="3">
    <source>
        <dbReference type="ARBA" id="ARBA00023133"/>
    </source>
</evidence>
<keyword evidence="2 7" id="KW-0408">Iron</keyword>
<feature type="binding site" evidence="7">
    <location>
        <position position="51"/>
    </location>
    <ligand>
        <name>Fe-coproporphyrin III</name>
        <dbReference type="ChEBI" id="CHEBI:68438"/>
    </ligand>
</feature>
<dbReference type="HAMAP" id="MF_00323">
    <property type="entry name" value="Ferrochelatase"/>
    <property type="match status" value="1"/>
</dbReference>
<dbReference type="EMBL" id="CP115965">
    <property type="protein sequence ID" value="WZW97892.1"/>
    <property type="molecule type" value="Genomic_DNA"/>
</dbReference>
<sequence>MVDAVLVVSYGGPRGPEDVLPFMRNATRGRGIPDERLVEVSGHYQRFGGVSPINERNAELMDALGEALRERGLDVPVVIGNRNWTPYLADTLRELAASGLRDVRVVITAAYSSYSGCRQYREDLAGALAELGEEAEGFTFTKIGPYAETDGFVGANARALVAAVRELGGAEDLPAVLFVTHSIPTAMDAASGPGGEEGTYHAQHLRVAEAVAREASAELGVEVPWELVFCSRSGAPHIPWLEPDVNDRLEELAADGVERVVTAPIGFINDHMEVVFDLDTEARETAEGLGLGYVRAATVGVDPGFVALLADAVVAGERGTIAGMPTCGASCCGSGRPGAGAPTVLDNEGVS</sequence>
<protein>
    <recommendedName>
        <fullName evidence="7">Coproporphyrin III ferrochelatase</fullName>
        <ecNumber evidence="7">4.99.1.9</ecNumber>
    </recommendedName>
</protein>
<name>A0ABZ3C7W7_9ACTN</name>
<dbReference type="Proteomes" id="UP001434337">
    <property type="component" value="Chromosome"/>
</dbReference>
<dbReference type="CDD" id="cd03411">
    <property type="entry name" value="Ferrochelatase_N"/>
    <property type="match status" value="1"/>
</dbReference>
<organism evidence="9 10">
    <name type="scientific">Propioniciclava soli</name>
    <dbReference type="NCBI Taxonomy" id="2775081"/>
    <lineage>
        <taxon>Bacteria</taxon>
        <taxon>Bacillati</taxon>
        <taxon>Actinomycetota</taxon>
        <taxon>Actinomycetes</taxon>
        <taxon>Propionibacteriales</taxon>
        <taxon>Propionibacteriaceae</taxon>
        <taxon>Propioniciclava</taxon>
    </lineage>
</organism>